<evidence type="ECO:0000256" key="3">
    <source>
        <dbReference type="ARBA" id="ARBA00039118"/>
    </source>
</evidence>
<feature type="domain" description="CN hydrolase" evidence="6">
    <location>
        <begin position="4"/>
        <end position="234"/>
    </location>
</feature>
<dbReference type="STRING" id="1111735.GCA_000428045_03250"/>
<dbReference type="EMBL" id="PKUN01000001">
    <property type="protein sequence ID" value="PLX63450.1"/>
    <property type="molecule type" value="Genomic_DNA"/>
</dbReference>
<dbReference type="Gene3D" id="3.60.110.10">
    <property type="entry name" value="Carbon-nitrogen hydrolase"/>
    <property type="match status" value="1"/>
</dbReference>
<dbReference type="PROSITE" id="PS50263">
    <property type="entry name" value="CN_HYDROLASE"/>
    <property type="match status" value="1"/>
</dbReference>
<dbReference type="CDD" id="cd07575">
    <property type="entry name" value="Xc-1258_like"/>
    <property type="match status" value="1"/>
</dbReference>
<dbReference type="SUPFAM" id="SSF56317">
    <property type="entry name" value="Carbon-nitrogen hydrolase"/>
    <property type="match status" value="1"/>
</dbReference>
<keyword evidence="2 7" id="KW-0378">Hydrolase</keyword>
<evidence type="ECO:0000256" key="4">
    <source>
        <dbReference type="ARBA" id="ARBA00052904"/>
    </source>
</evidence>
<reference evidence="7 8" key="1">
    <citation type="submission" date="2017-11" db="EMBL/GenBank/DDBJ databases">
        <title>Genome-resolved metagenomics identifies genetic mobility, metabolic interactions, and unexpected diversity in perchlorate-reducing communities.</title>
        <authorList>
            <person name="Barnum T.P."/>
            <person name="Figueroa I.A."/>
            <person name="Carlstrom C.I."/>
            <person name="Lucas L.N."/>
            <person name="Engelbrektson A.L."/>
            <person name="Coates J.D."/>
        </authorList>
    </citation>
    <scope>NUCLEOTIDE SEQUENCE [LARGE SCALE GENOMIC DNA]</scope>
    <source>
        <strain evidence="7">BM301</strain>
    </source>
</reference>
<evidence type="ECO:0000256" key="2">
    <source>
        <dbReference type="ARBA" id="ARBA00022801"/>
    </source>
</evidence>
<dbReference type="Pfam" id="PF00795">
    <property type="entry name" value="CN_hydrolase"/>
    <property type="match status" value="1"/>
</dbReference>
<comment type="similarity">
    <text evidence="1">Belongs to the carbon-nitrogen hydrolase superfamily. NIT1/NIT2 family.</text>
</comment>
<evidence type="ECO:0000259" key="6">
    <source>
        <dbReference type="PROSITE" id="PS50263"/>
    </source>
</evidence>
<evidence type="ECO:0000313" key="7">
    <source>
        <dbReference type="EMBL" id="PLX63450.1"/>
    </source>
</evidence>
<dbReference type="InterPro" id="IPR052737">
    <property type="entry name" value="Omega-amidase_YafV"/>
</dbReference>
<proteinExistence type="inferred from homology"/>
<dbReference type="AlphaFoldDB" id="A0A2N6D175"/>
<name>A0A2N6D175_9GAMM</name>
<organism evidence="7 8">
    <name type="scientific">Sedimenticola selenatireducens</name>
    <dbReference type="NCBI Taxonomy" id="191960"/>
    <lineage>
        <taxon>Bacteria</taxon>
        <taxon>Pseudomonadati</taxon>
        <taxon>Pseudomonadota</taxon>
        <taxon>Gammaproteobacteria</taxon>
        <taxon>Chromatiales</taxon>
        <taxon>Sedimenticolaceae</taxon>
        <taxon>Sedimenticola</taxon>
    </lineage>
</organism>
<gene>
    <name evidence="7" type="ORF">C0630_00650</name>
</gene>
<dbReference type="EC" id="3.5.1.3" evidence="3"/>
<dbReference type="Proteomes" id="UP000235015">
    <property type="component" value="Unassembled WGS sequence"/>
</dbReference>
<dbReference type="RefSeq" id="WP_273437229.1">
    <property type="nucleotide sequence ID" value="NZ_PKUN01000001.1"/>
</dbReference>
<comment type="catalytic activity">
    <reaction evidence="4">
        <text>a monoamide of a dicarboxylate + H2O = a dicarboxylate + NH4(+)</text>
        <dbReference type="Rhea" id="RHEA:11716"/>
        <dbReference type="ChEBI" id="CHEBI:15377"/>
        <dbReference type="ChEBI" id="CHEBI:28938"/>
        <dbReference type="ChEBI" id="CHEBI:28965"/>
        <dbReference type="ChEBI" id="CHEBI:77450"/>
        <dbReference type="EC" id="3.5.1.3"/>
    </reaction>
</comment>
<dbReference type="PANTHER" id="PTHR47799">
    <property type="entry name" value="OMEGA-AMIDASE YAFV"/>
    <property type="match status" value="1"/>
</dbReference>
<evidence type="ECO:0000256" key="5">
    <source>
        <dbReference type="ARBA" id="ARBA00072139"/>
    </source>
</evidence>
<accession>A0A2N6D175</accession>
<dbReference type="NCBIfam" id="NF007757">
    <property type="entry name" value="PRK10438.1"/>
    <property type="match status" value="1"/>
</dbReference>
<dbReference type="GO" id="GO:0106008">
    <property type="term" value="F:2-oxoglutaramate amidase activity"/>
    <property type="evidence" value="ECO:0007669"/>
    <property type="project" value="TreeGrafter"/>
</dbReference>
<dbReference type="GO" id="GO:0050152">
    <property type="term" value="F:omega-amidase activity"/>
    <property type="evidence" value="ECO:0007669"/>
    <property type="project" value="UniProtKB-EC"/>
</dbReference>
<dbReference type="InterPro" id="IPR003010">
    <property type="entry name" value="C-N_Hydrolase"/>
</dbReference>
<protein>
    <recommendedName>
        <fullName evidence="5">Omega-amidase YafV</fullName>
        <ecNumber evidence="3">3.5.1.3</ecNumber>
    </recommendedName>
</protein>
<dbReference type="PANTHER" id="PTHR47799:SF1">
    <property type="entry name" value="OMEGA-AMIDASE YAFV"/>
    <property type="match status" value="1"/>
</dbReference>
<dbReference type="InterPro" id="IPR036526">
    <property type="entry name" value="C-N_Hydrolase_sf"/>
</dbReference>
<evidence type="ECO:0000256" key="1">
    <source>
        <dbReference type="ARBA" id="ARBA00010613"/>
    </source>
</evidence>
<dbReference type="FunFam" id="3.60.110.10:FF:000004">
    <property type="entry name" value="Carbon-nitrogen hydrolase"/>
    <property type="match status" value="1"/>
</dbReference>
<sequence length="255" mass="29247">MQDLTLTLIQDSIYWQEPEANREHFEVLISQAPASDLILLPEMFSTGFSLESFQLAETMTGESIHWMTRMARESGAVIAGSLILEDAGHYFNRLIWMRPDGSFAFYDKRHLFRMAEEHRHYKPGDARLVVTLNGWRICPLVCYDLRFPVWSRNNSSFDLLLYVANWPEKRRMHWQRLLPSRAIENLCYVAGLNRVGEDGNNIAYSGDSVVISPQGEELLNAGSEAGLFTVQLNHAELMSYREAFPAHLDADQFSL</sequence>
<evidence type="ECO:0000313" key="8">
    <source>
        <dbReference type="Proteomes" id="UP000235015"/>
    </source>
</evidence>
<comment type="caution">
    <text evidence="7">The sequence shown here is derived from an EMBL/GenBank/DDBJ whole genome shotgun (WGS) entry which is preliminary data.</text>
</comment>